<organism evidence="3 4">
    <name type="scientific">Granulicella arctica</name>
    <dbReference type="NCBI Taxonomy" id="940613"/>
    <lineage>
        <taxon>Bacteria</taxon>
        <taxon>Pseudomonadati</taxon>
        <taxon>Acidobacteriota</taxon>
        <taxon>Terriglobia</taxon>
        <taxon>Terriglobales</taxon>
        <taxon>Acidobacteriaceae</taxon>
        <taxon>Granulicella</taxon>
    </lineage>
</organism>
<evidence type="ECO:0000259" key="2">
    <source>
        <dbReference type="Pfam" id="PF13462"/>
    </source>
</evidence>
<protein>
    <submittedName>
        <fullName evidence="3">Protein-disulfide isomerase</fullName>
    </submittedName>
</protein>
<dbReference type="AlphaFoldDB" id="A0A7Y9PJR3"/>
<dbReference type="SUPFAM" id="SSF52833">
    <property type="entry name" value="Thioredoxin-like"/>
    <property type="match status" value="1"/>
</dbReference>
<evidence type="ECO:0000313" key="3">
    <source>
        <dbReference type="EMBL" id="NYF80421.1"/>
    </source>
</evidence>
<keyword evidence="4" id="KW-1185">Reference proteome</keyword>
<name>A0A7Y9PJR3_9BACT</name>
<feature type="chain" id="PRO_5030715434" evidence="1">
    <location>
        <begin position="19"/>
        <end position="216"/>
    </location>
</feature>
<evidence type="ECO:0000313" key="4">
    <source>
        <dbReference type="Proteomes" id="UP000589520"/>
    </source>
</evidence>
<keyword evidence="1" id="KW-0732">Signal</keyword>
<accession>A0A7Y9PJR3</accession>
<evidence type="ECO:0000256" key="1">
    <source>
        <dbReference type="SAM" id="SignalP"/>
    </source>
</evidence>
<comment type="caution">
    <text evidence="3">The sequence shown here is derived from an EMBL/GenBank/DDBJ whole genome shotgun (WGS) entry which is preliminary data.</text>
</comment>
<dbReference type="GO" id="GO:0016853">
    <property type="term" value="F:isomerase activity"/>
    <property type="evidence" value="ECO:0007669"/>
    <property type="project" value="UniProtKB-KW"/>
</dbReference>
<dbReference type="Gene3D" id="3.40.30.10">
    <property type="entry name" value="Glutaredoxin"/>
    <property type="match status" value="1"/>
</dbReference>
<dbReference type="Proteomes" id="UP000589520">
    <property type="component" value="Unassembled WGS sequence"/>
</dbReference>
<dbReference type="Pfam" id="PF13462">
    <property type="entry name" value="Thioredoxin_4"/>
    <property type="match status" value="1"/>
</dbReference>
<reference evidence="3 4" key="1">
    <citation type="submission" date="2020-07" db="EMBL/GenBank/DDBJ databases">
        <title>Genomic Encyclopedia of Type Strains, Phase IV (KMG-V): Genome sequencing to study the core and pangenomes of soil and plant-associated prokaryotes.</title>
        <authorList>
            <person name="Whitman W."/>
        </authorList>
    </citation>
    <scope>NUCLEOTIDE SEQUENCE [LARGE SCALE GENOMIC DNA]</scope>
    <source>
        <strain evidence="3 4">X4EP2</strain>
    </source>
</reference>
<sequence>MKSFLVPVIILLSALSGAAQTAMPSTGATPFRDTSSLKPPAGAKVAIIEFEDLECPLCARVSPLVRNAMNQYHIPRVHHDFIIQSHVWSRTAAIYARYLEDKVAPQVAENFRRDVFANQQMIASQDDLQQFARRWFPSHGQQMPFVIDPSGRCAAEVQADCTLGQRIGIRHTPTIIVVSSKQWIEVTDPAQLYAAIDRAELDAPASAVHPRPGIRP</sequence>
<gene>
    <name evidence="3" type="ORF">HDF17_002741</name>
</gene>
<dbReference type="RefSeq" id="WP_179491801.1">
    <property type="nucleotide sequence ID" value="NZ_JACCCW010000002.1"/>
</dbReference>
<feature type="domain" description="Thioredoxin-like fold" evidence="2">
    <location>
        <begin position="43"/>
        <end position="197"/>
    </location>
</feature>
<dbReference type="EMBL" id="JACCCW010000002">
    <property type="protein sequence ID" value="NYF80421.1"/>
    <property type="molecule type" value="Genomic_DNA"/>
</dbReference>
<keyword evidence="3" id="KW-0413">Isomerase</keyword>
<feature type="signal peptide" evidence="1">
    <location>
        <begin position="1"/>
        <end position="18"/>
    </location>
</feature>
<dbReference type="InterPro" id="IPR012336">
    <property type="entry name" value="Thioredoxin-like_fold"/>
</dbReference>
<dbReference type="InterPro" id="IPR036249">
    <property type="entry name" value="Thioredoxin-like_sf"/>
</dbReference>
<proteinExistence type="predicted"/>